<evidence type="ECO:0000259" key="2">
    <source>
        <dbReference type="Pfam" id="PF07885"/>
    </source>
</evidence>
<proteinExistence type="predicted"/>
<evidence type="ECO:0000313" key="4">
    <source>
        <dbReference type="Proteomes" id="UP000199417"/>
    </source>
</evidence>
<dbReference type="AlphaFoldDB" id="A0A1G7EAJ2"/>
<dbReference type="Proteomes" id="UP000199417">
    <property type="component" value="Unassembled WGS sequence"/>
</dbReference>
<dbReference type="EMBL" id="FNAB01000023">
    <property type="protein sequence ID" value="SDE60673.1"/>
    <property type="molecule type" value="Genomic_DNA"/>
</dbReference>
<dbReference type="RefSeq" id="WP_072843764.1">
    <property type="nucleotide sequence ID" value="NZ_FNAB01000023.1"/>
</dbReference>
<feature type="domain" description="Potassium channel" evidence="2">
    <location>
        <begin position="93"/>
        <end position="170"/>
    </location>
</feature>
<feature type="transmembrane region" description="Helical" evidence="1">
    <location>
        <begin position="78"/>
        <end position="101"/>
    </location>
</feature>
<gene>
    <name evidence="3" type="ORF">SAMN05444580_12322</name>
</gene>
<accession>A0A1G7EAJ2</accession>
<dbReference type="SUPFAM" id="SSF81324">
    <property type="entry name" value="Voltage-gated potassium channels"/>
    <property type="match status" value="1"/>
</dbReference>
<protein>
    <submittedName>
        <fullName evidence="3">Ion channel</fullName>
    </submittedName>
</protein>
<feature type="transmembrane region" description="Helical" evidence="1">
    <location>
        <begin position="145"/>
        <end position="165"/>
    </location>
</feature>
<organism evidence="3 4">
    <name type="scientific">Rhodococcus tukisamuensis</name>
    <dbReference type="NCBI Taxonomy" id="168276"/>
    <lineage>
        <taxon>Bacteria</taxon>
        <taxon>Bacillati</taxon>
        <taxon>Actinomycetota</taxon>
        <taxon>Actinomycetes</taxon>
        <taxon>Mycobacteriales</taxon>
        <taxon>Nocardiaceae</taxon>
        <taxon>Rhodococcus</taxon>
    </lineage>
</organism>
<keyword evidence="1" id="KW-1133">Transmembrane helix</keyword>
<dbReference type="Pfam" id="PF07885">
    <property type="entry name" value="Ion_trans_2"/>
    <property type="match status" value="1"/>
</dbReference>
<evidence type="ECO:0000313" key="3">
    <source>
        <dbReference type="EMBL" id="SDE60673.1"/>
    </source>
</evidence>
<keyword evidence="1" id="KW-0472">Membrane</keyword>
<keyword evidence="1" id="KW-0812">Transmembrane</keyword>
<dbReference type="STRING" id="168276.SAMN05444580_12322"/>
<dbReference type="Gene3D" id="1.10.287.70">
    <property type="match status" value="1"/>
</dbReference>
<feature type="transmembrane region" description="Helical" evidence="1">
    <location>
        <begin position="45"/>
        <end position="66"/>
    </location>
</feature>
<feature type="transmembrane region" description="Helical" evidence="1">
    <location>
        <begin position="21"/>
        <end position="39"/>
    </location>
</feature>
<sequence length="181" mass="19692">MQTERFEALPKAERRRLIRRAVVRPAGTAVLLLVAYFAVPMTDLQSASAFAGLVFGLTAVTVLCVWQIRKIVRAQYPALQGVEALALTLPAYLLSFATLYYLMSVDAPGDFNEPLSRIDSLYFTLVCFSTVGFGDIAAESEVARAVVSVQIVGNLILIAVGVRIITAAVRRGQARRQQASD</sequence>
<evidence type="ECO:0000256" key="1">
    <source>
        <dbReference type="SAM" id="Phobius"/>
    </source>
</evidence>
<reference evidence="3 4" key="1">
    <citation type="submission" date="2016-10" db="EMBL/GenBank/DDBJ databases">
        <authorList>
            <person name="de Groot N.N."/>
        </authorList>
    </citation>
    <scope>NUCLEOTIDE SEQUENCE [LARGE SCALE GENOMIC DNA]</scope>
    <source>
        <strain evidence="3 4">JCM 11308</strain>
    </source>
</reference>
<dbReference type="InterPro" id="IPR013099">
    <property type="entry name" value="K_chnl_dom"/>
</dbReference>
<name>A0A1G7EAJ2_9NOCA</name>
<keyword evidence="4" id="KW-1185">Reference proteome</keyword>